<evidence type="ECO:0000256" key="1">
    <source>
        <dbReference type="ARBA" id="ARBA00004141"/>
    </source>
</evidence>
<dbReference type="PROSITE" id="PS00237">
    <property type="entry name" value="G_PROTEIN_RECEP_F1_1"/>
    <property type="match status" value="2"/>
</dbReference>
<gene>
    <name evidence="11" type="primary">Or52e4_0</name>
    <name evidence="11" type="ORF">GTO93_0018922</name>
</gene>
<feature type="transmembrane region" description="Helical" evidence="9">
    <location>
        <begin position="61"/>
        <end position="79"/>
    </location>
</feature>
<evidence type="ECO:0000313" key="12">
    <source>
        <dbReference type="Proteomes" id="UP001166093"/>
    </source>
</evidence>
<organism evidence="11 12">
    <name type="scientific">Polyodon spathula</name>
    <name type="common">North American paddlefish</name>
    <name type="synonym">Squalus spathula</name>
    <dbReference type="NCBI Taxonomy" id="7913"/>
    <lineage>
        <taxon>Eukaryota</taxon>
        <taxon>Metazoa</taxon>
        <taxon>Chordata</taxon>
        <taxon>Craniata</taxon>
        <taxon>Vertebrata</taxon>
        <taxon>Euteleostomi</taxon>
        <taxon>Actinopterygii</taxon>
        <taxon>Chondrostei</taxon>
        <taxon>Acipenseriformes</taxon>
        <taxon>Polyodontidae</taxon>
        <taxon>Polyodon</taxon>
    </lineage>
</organism>
<evidence type="ECO:0000256" key="8">
    <source>
        <dbReference type="RuleBase" id="RU000688"/>
    </source>
</evidence>
<feature type="transmembrane region" description="Helical" evidence="9">
    <location>
        <begin position="592"/>
        <end position="614"/>
    </location>
</feature>
<comment type="caution">
    <text evidence="11">The sequence shown here is derived from an EMBL/GenBank/DDBJ whole genome shotgun (WGS) entry which is preliminary data.</text>
</comment>
<accession>A0ABS2YKT0</accession>
<evidence type="ECO:0000256" key="6">
    <source>
        <dbReference type="ARBA" id="ARBA00023136"/>
    </source>
</evidence>
<feature type="transmembrane region" description="Helical" evidence="9">
    <location>
        <begin position="275"/>
        <end position="295"/>
    </location>
</feature>
<feature type="non-terminal residue" evidence="11">
    <location>
        <position position="1"/>
    </location>
</feature>
<dbReference type="Pfam" id="PF13853">
    <property type="entry name" value="7tm_4"/>
    <property type="match status" value="2"/>
</dbReference>
<reference evidence="11" key="1">
    <citation type="journal article" date="2021" name="Cell">
        <title>Tracing the genetic footprints of vertebrate landing in non-teleost ray-finned fishes.</title>
        <authorList>
            <person name="Bi X."/>
            <person name="Wang K."/>
            <person name="Yang L."/>
            <person name="Pan H."/>
            <person name="Jiang H."/>
            <person name="Wei Q."/>
            <person name="Fang M."/>
            <person name="Yu H."/>
            <person name="Zhu C."/>
            <person name="Cai Y."/>
            <person name="He Y."/>
            <person name="Gan X."/>
            <person name="Zeng H."/>
            <person name="Yu D."/>
            <person name="Zhu Y."/>
            <person name="Jiang H."/>
            <person name="Qiu Q."/>
            <person name="Yang H."/>
            <person name="Zhang Y.E."/>
            <person name="Wang W."/>
            <person name="Zhu M."/>
            <person name="He S."/>
            <person name="Zhang G."/>
        </authorList>
    </citation>
    <scope>NUCLEOTIDE SEQUENCE</scope>
    <source>
        <strain evidence="11">Pddl_001</strain>
    </source>
</reference>
<comment type="subcellular location">
    <subcellularLocation>
        <location evidence="1">Membrane</location>
        <topology evidence="1">Multi-pass membrane protein</topology>
    </subcellularLocation>
</comment>
<keyword evidence="8" id="KW-0675">Receptor</keyword>
<dbReference type="InterPro" id="IPR000725">
    <property type="entry name" value="Olfact_rcpt"/>
</dbReference>
<feature type="transmembrane region" description="Helical" evidence="9">
    <location>
        <begin position="198"/>
        <end position="222"/>
    </location>
</feature>
<dbReference type="Proteomes" id="UP001166093">
    <property type="component" value="Unassembled WGS sequence"/>
</dbReference>
<dbReference type="InterPro" id="IPR050402">
    <property type="entry name" value="OR51/52/56-like"/>
</dbReference>
<evidence type="ECO:0000313" key="11">
    <source>
        <dbReference type="EMBL" id="MBN3286774.1"/>
    </source>
</evidence>
<feature type="transmembrane region" description="Helical" evidence="9">
    <location>
        <begin position="243"/>
        <end position="263"/>
    </location>
</feature>
<keyword evidence="3 8" id="KW-0812">Transmembrane</keyword>
<feature type="transmembrane region" description="Helical" evidence="9">
    <location>
        <begin position="557"/>
        <end position="580"/>
    </location>
</feature>
<feature type="transmembrane region" description="Helical" evidence="9">
    <location>
        <begin position="520"/>
        <end position="545"/>
    </location>
</feature>
<dbReference type="PROSITE" id="PS50262">
    <property type="entry name" value="G_PROTEIN_RECEP_F1_2"/>
    <property type="match status" value="2"/>
</dbReference>
<dbReference type="SMART" id="SM01381">
    <property type="entry name" value="7TM_GPCR_Srsx"/>
    <property type="match status" value="1"/>
</dbReference>
<keyword evidence="12" id="KW-1185">Reference proteome</keyword>
<feature type="transmembrane region" description="Helical" evidence="9">
    <location>
        <begin position="461"/>
        <end position="483"/>
    </location>
</feature>
<dbReference type="InterPro" id="IPR017452">
    <property type="entry name" value="GPCR_Rhodpsn_7TM"/>
</dbReference>
<comment type="similarity">
    <text evidence="8">Belongs to the G-protein coupled receptor 1 family.</text>
</comment>
<dbReference type="CDD" id="cd15223">
    <property type="entry name" value="7tmA_OR56-like"/>
    <property type="match status" value="2"/>
</dbReference>
<evidence type="ECO:0000259" key="10">
    <source>
        <dbReference type="PROSITE" id="PS50262"/>
    </source>
</evidence>
<dbReference type="PANTHER" id="PTHR26450:SF87">
    <property type="entry name" value="OLFACTORY RECEPTOR 51F2"/>
    <property type="match status" value="1"/>
</dbReference>
<dbReference type="PRINTS" id="PR00245">
    <property type="entry name" value="OLFACTORYR"/>
</dbReference>
<feature type="transmembrane region" description="Helical" evidence="9">
    <location>
        <begin position="142"/>
        <end position="164"/>
    </location>
</feature>
<feature type="transmembrane region" description="Helical" evidence="9">
    <location>
        <begin position="380"/>
        <end position="398"/>
    </location>
</feature>
<feature type="transmembrane region" description="Helical" evidence="9">
    <location>
        <begin position="346"/>
        <end position="368"/>
    </location>
</feature>
<evidence type="ECO:0000256" key="5">
    <source>
        <dbReference type="ARBA" id="ARBA00022989"/>
    </source>
</evidence>
<evidence type="ECO:0000256" key="2">
    <source>
        <dbReference type="ARBA" id="ARBA00022606"/>
    </source>
</evidence>
<keyword evidence="2" id="KW-0716">Sensory transduction</keyword>
<keyword evidence="7 8" id="KW-0807">Transducer</keyword>
<proteinExistence type="inferred from homology"/>
<keyword evidence="4" id="KW-0552">Olfaction</keyword>
<keyword evidence="6 9" id="KW-0472">Membrane</keyword>
<feature type="domain" description="G-protein coupled receptors family 1 profile" evidence="10">
    <location>
        <begin position="361"/>
        <end position="612"/>
    </location>
</feature>
<evidence type="ECO:0000256" key="9">
    <source>
        <dbReference type="SAM" id="Phobius"/>
    </source>
</evidence>
<keyword evidence="8" id="KW-0297">G-protein coupled receptor</keyword>
<keyword evidence="5 9" id="KW-1133">Transmembrane helix</keyword>
<dbReference type="PRINTS" id="PR00237">
    <property type="entry name" value="GPCRRHODOPSN"/>
</dbReference>
<dbReference type="EMBL" id="JAAWVQ010160445">
    <property type="protein sequence ID" value="MBN3286774.1"/>
    <property type="molecule type" value="Genomic_DNA"/>
</dbReference>
<name>A0ABS2YKT0_POLSP</name>
<dbReference type="InterPro" id="IPR000276">
    <property type="entry name" value="GPCR_Rhodpsn"/>
</dbReference>
<evidence type="ECO:0000256" key="7">
    <source>
        <dbReference type="ARBA" id="ARBA00023224"/>
    </source>
</evidence>
<feature type="domain" description="G-protein coupled receptors family 1 profile" evidence="10">
    <location>
        <begin position="42"/>
        <end position="293"/>
    </location>
</feature>
<evidence type="ECO:0000256" key="4">
    <source>
        <dbReference type="ARBA" id="ARBA00022725"/>
    </source>
</evidence>
<feature type="transmembrane region" description="Helical" evidence="9">
    <location>
        <begin position="27"/>
        <end position="49"/>
    </location>
</feature>
<dbReference type="Gene3D" id="1.20.1070.10">
    <property type="entry name" value="Rhodopsin 7-helix transmembrane proteins"/>
    <property type="match status" value="2"/>
</dbReference>
<dbReference type="PANTHER" id="PTHR26450">
    <property type="entry name" value="OLFACTORY RECEPTOR 56B1-RELATED"/>
    <property type="match status" value="1"/>
</dbReference>
<evidence type="ECO:0000256" key="3">
    <source>
        <dbReference type="ARBA" id="ARBA00022692"/>
    </source>
</evidence>
<dbReference type="SUPFAM" id="SSF81321">
    <property type="entry name" value="Family A G protein-coupled receptor-like"/>
    <property type="match status" value="2"/>
</dbReference>
<sequence>MSTGNISTVNTEFILIGFPGVEGYQHWLTIPFSVMYILAIVGNILLICIVKLEPNLHTPMYTFLCVLAMVDIGLCTSTIPKMLQIFWQKVTSISFEGCFIQMFFIHVLSSLESSILAVMAYDRYVAIYNPLLYTTILTKVKMAKIMGVLFARCFILAGLVPVLASMLPYCSANTIQHCFCDHMAVAKLACKDITMNSYYGLSVAFVIAGTDITFIIFTYVMILRAVSKLGSKAARVKAFNTCGSHLFVIMYFYTTILFTFVTYRFGNNVPPRIHVMFSVLYLLVPPMLNPIVYGVRTKEIPLYYTKEYSIYLQGKCYKTRLSGNISTVNTEFILIGFPGLESYQHWLTIPFSVMYILAIVGNILLICIVKLEPNLHTPMYTFLCVLAMVDIGLCTSTIPKMLQMFWQKDSTISFEGCFIQMFFIHVLSSLESSTLAAMAYDRYVAICNPLLYTTILTKGKMAKIIGVLFARSFILTGLIPTLASMLPYCSANTIQHCFCEHMAVAKLACKDITMNSYYSLAVAFVIAGTDITFIIFTYAVILRAVSKLGSKAARVKAFNTCGSHLFVIMYFYTTTLFTFVTYRFGNNVPPGIHVMFSVLYLLVPPMLNPIVYGVKTKEIRQGFQKHFLRKKINLNDK</sequence>
<protein>
    <submittedName>
        <fullName evidence="11">O52E4 protein</fullName>
    </submittedName>
</protein>
<feature type="non-terminal residue" evidence="11">
    <location>
        <position position="637"/>
    </location>
</feature>
<feature type="transmembrane region" description="Helical" evidence="9">
    <location>
        <begin position="99"/>
        <end position="121"/>
    </location>
</feature>